<evidence type="ECO:0000256" key="4">
    <source>
        <dbReference type="ARBA" id="ARBA00022840"/>
    </source>
</evidence>
<feature type="region of interest" description="Disordered" evidence="6">
    <location>
        <begin position="56"/>
        <end position="75"/>
    </location>
</feature>
<dbReference type="GO" id="GO:0005524">
    <property type="term" value="F:ATP binding"/>
    <property type="evidence" value="ECO:0007669"/>
    <property type="project" value="UniProtKB-KW"/>
</dbReference>
<dbReference type="STRING" id="62062.ENSHHUP00000018401"/>
<evidence type="ECO:0000256" key="2">
    <source>
        <dbReference type="ARBA" id="ARBA00007025"/>
    </source>
</evidence>
<feature type="region of interest" description="Disordered" evidence="6">
    <location>
        <begin position="1"/>
        <end position="38"/>
    </location>
</feature>
<dbReference type="Proteomes" id="UP000314982">
    <property type="component" value="Unassembled WGS sequence"/>
</dbReference>
<feature type="compositionally biased region" description="Acidic residues" evidence="6">
    <location>
        <begin position="59"/>
        <end position="69"/>
    </location>
</feature>
<comment type="subcellular location">
    <subcellularLocation>
        <location evidence="1">Nucleus</location>
    </subcellularLocation>
</comment>
<evidence type="ECO:0000256" key="5">
    <source>
        <dbReference type="ARBA" id="ARBA00023242"/>
    </source>
</evidence>
<evidence type="ECO:0000256" key="6">
    <source>
        <dbReference type="SAM" id="MobiDB-lite"/>
    </source>
</evidence>
<organism evidence="7 8">
    <name type="scientific">Hucho hucho</name>
    <name type="common">huchen</name>
    <dbReference type="NCBI Taxonomy" id="62062"/>
    <lineage>
        <taxon>Eukaryota</taxon>
        <taxon>Metazoa</taxon>
        <taxon>Chordata</taxon>
        <taxon>Craniata</taxon>
        <taxon>Vertebrata</taxon>
        <taxon>Euteleostomi</taxon>
        <taxon>Actinopterygii</taxon>
        <taxon>Neopterygii</taxon>
        <taxon>Teleostei</taxon>
        <taxon>Protacanthopterygii</taxon>
        <taxon>Salmoniformes</taxon>
        <taxon>Salmonidae</taxon>
        <taxon>Salmoninae</taxon>
        <taxon>Hucho</taxon>
    </lineage>
</organism>
<accession>A0A4W5L1F9</accession>
<dbReference type="GO" id="GO:0006338">
    <property type="term" value="P:chromatin remodeling"/>
    <property type="evidence" value="ECO:0007669"/>
    <property type="project" value="InterPro"/>
</dbReference>
<dbReference type="AlphaFoldDB" id="A0A4W5L1F9"/>
<feature type="compositionally biased region" description="Basic and acidic residues" evidence="6">
    <location>
        <begin position="1"/>
        <end position="36"/>
    </location>
</feature>
<sequence length="189" mass="21603">MRKRKALTETDLKEREEAAAKRARLQENKRRRLQENKHRKKMAWWESSGYRSLCLPSVESEEEEEEADDLSVTSTDSEHSAISYVLGDVTHPYAKQEDAIIVHCVDDSGRWGRGGLFTALENRSDEPRKQYERAGKMKGELRSSRVTNPFSIQKYEPAGTDAAGNALENHLNGLGTLDTFQIKCYWSHT</sequence>
<name>A0A4W5L1F9_9TELE</name>
<dbReference type="Ensembl" id="ENSHHUT00000019069.1">
    <property type="protein sequence ID" value="ENSHHUP00000018401.1"/>
    <property type="gene ID" value="ENSHHUG00000011490.1"/>
</dbReference>
<keyword evidence="4" id="KW-0067">ATP-binding</keyword>
<dbReference type="InterPro" id="IPR043472">
    <property type="entry name" value="Macro_dom-like"/>
</dbReference>
<evidence type="ECO:0000256" key="3">
    <source>
        <dbReference type="ARBA" id="ARBA00022741"/>
    </source>
</evidence>
<dbReference type="PANTHER" id="PTHR47157">
    <property type="entry name" value="CHROMODOMAIN-HELICASE-DNA-BINDING PROTEIN 1-LIKE"/>
    <property type="match status" value="1"/>
</dbReference>
<dbReference type="SUPFAM" id="SSF52949">
    <property type="entry name" value="Macro domain-like"/>
    <property type="match status" value="1"/>
</dbReference>
<reference evidence="7" key="2">
    <citation type="submission" date="2025-08" db="UniProtKB">
        <authorList>
            <consortium name="Ensembl"/>
        </authorList>
    </citation>
    <scope>IDENTIFICATION</scope>
</reference>
<protein>
    <submittedName>
        <fullName evidence="7">Uncharacterized protein</fullName>
    </submittedName>
</protein>
<evidence type="ECO:0000256" key="1">
    <source>
        <dbReference type="ARBA" id="ARBA00004123"/>
    </source>
</evidence>
<reference evidence="8" key="1">
    <citation type="submission" date="2018-06" db="EMBL/GenBank/DDBJ databases">
        <title>Genome assembly of Danube salmon.</title>
        <authorList>
            <person name="Macqueen D.J."/>
            <person name="Gundappa M.K."/>
        </authorList>
    </citation>
    <scope>NUCLEOTIDE SEQUENCE [LARGE SCALE GENOMIC DNA]</scope>
</reference>
<evidence type="ECO:0000313" key="8">
    <source>
        <dbReference type="Proteomes" id="UP000314982"/>
    </source>
</evidence>
<keyword evidence="3" id="KW-0547">Nucleotide-binding</keyword>
<keyword evidence="5" id="KW-0539">Nucleus</keyword>
<dbReference type="PANTHER" id="PTHR47157:SF1">
    <property type="entry name" value="CHROMODOMAIN-HELICASE-DNA-BINDING PROTEIN 1-LIKE"/>
    <property type="match status" value="1"/>
</dbReference>
<dbReference type="InterPro" id="IPR031053">
    <property type="entry name" value="ALC1"/>
</dbReference>
<dbReference type="GO" id="GO:0003678">
    <property type="term" value="F:DNA helicase activity"/>
    <property type="evidence" value="ECO:0007669"/>
    <property type="project" value="InterPro"/>
</dbReference>
<proteinExistence type="inferred from homology"/>
<dbReference type="GO" id="GO:0006281">
    <property type="term" value="P:DNA repair"/>
    <property type="evidence" value="ECO:0007669"/>
    <property type="project" value="InterPro"/>
</dbReference>
<comment type="similarity">
    <text evidence="2">Belongs to the SNF2/RAD54 helicase family.</text>
</comment>
<keyword evidence="8" id="KW-1185">Reference proteome</keyword>
<evidence type="ECO:0000313" key="7">
    <source>
        <dbReference type="Ensembl" id="ENSHHUP00000018401.1"/>
    </source>
</evidence>
<reference evidence="7" key="3">
    <citation type="submission" date="2025-09" db="UniProtKB">
        <authorList>
            <consortium name="Ensembl"/>
        </authorList>
    </citation>
    <scope>IDENTIFICATION</scope>
</reference>
<dbReference type="Gene3D" id="3.40.220.10">
    <property type="entry name" value="Leucine Aminopeptidase, subunit E, domain 1"/>
    <property type="match status" value="1"/>
</dbReference>
<dbReference type="GO" id="GO:0005634">
    <property type="term" value="C:nucleus"/>
    <property type="evidence" value="ECO:0007669"/>
    <property type="project" value="UniProtKB-SubCell"/>
</dbReference>